<evidence type="ECO:0000256" key="5">
    <source>
        <dbReference type="ARBA" id="ARBA00023065"/>
    </source>
</evidence>
<feature type="domain" description="Potassium channel" evidence="10">
    <location>
        <begin position="158"/>
        <end position="228"/>
    </location>
</feature>
<dbReference type="SUPFAM" id="SSF81324">
    <property type="entry name" value="Voltage-gated potassium channels"/>
    <property type="match status" value="2"/>
</dbReference>
<feature type="transmembrane region" description="Helical" evidence="9">
    <location>
        <begin position="20"/>
        <end position="43"/>
    </location>
</feature>
<feature type="region of interest" description="Disordered" evidence="8">
    <location>
        <begin position="419"/>
        <end position="462"/>
    </location>
</feature>
<feature type="region of interest" description="Disordered" evidence="8">
    <location>
        <begin position="111"/>
        <end position="148"/>
    </location>
</feature>
<feature type="compositionally biased region" description="Gly residues" evidence="8">
    <location>
        <begin position="425"/>
        <end position="438"/>
    </location>
</feature>
<keyword evidence="3 9" id="KW-0812">Transmembrane</keyword>
<organism evidence="11 12">
    <name type="scientific">Drosophila simulans</name>
    <name type="common">Fruit fly</name>
    <dbReference type="NCBI Taxonomy" id="7240"/>
    <lineage>
        <taxon>Eukaryota</taxon>
        <taxon>Metazoa</taxon>
        <taxon>Ecdysozoa</taxon>
        <taxon>Arthropoda</taxon>
        <taxon>Hexapoda</taxon>
        <taxon>Insecta</taxon>
        <taxon>Pterygota</taxon>
        <taxon>Neoptera</taxon>
        <taxon>Endopterygota</taxon>
        <taxon>Diptera</taxon>
        <taxon>Brachycera</taxon>
        <taxon>Muscomorpha</taxon>
        <taxon>Ephydroidea</taxon>
        <taxon>Drosophilidae</taxon>
        <taxon>Drosophila</taxon>
        <taxon>Sophophora</taxon>
    </lineage>
</organism>
<feature type="region of interest" description="Disordered" evidence="8">
    <location>
        <begin position="58"/>
        <end position="95"/>
    </location>
</feature>
<dbReference type="Proteomes" id="UP000000304">
    <property type="component" value="Chromosome X"/>
</dbReference>
<evidence type="ECO:0000256" key="3">
    <source>
        <dbReference type="ARBA" id="ARBA00022692"/>
    </source>
</evidence>
<evidence type="ECO:0000256" key="1">
    <source>
        <dbReference type="ARBA" id="ARBA00004141"/>
    </source>
</evidence>
<keyword evidence="2" id="KW-0813">Transport</keyword>
<feature type="transmembrane region" description="Helical" evidence="9">
    <location>
        <begin position="202"/>
        <end position="226"/>
    </location>
</feature>
<keyword evidence="4 9" id="KW-1133">Transmembrane helix</keyword>
<feature type="compositionally biased region" description="Gly residues" evidence="8">
    <location>
        <begin position="58"/>
        <end position="80"/>
    </location>
</feature>
<accession>B4R5L9</accession>
<dbReference type="AlphaFoldDB" id="B4R5L9"/>
<dbReference type="HOGENOM" id="CLU_022504_8_0_1"/>
<evidence type="ECO:0000313" key="12">
    <source>
        <dbReference type="Proteomes" id="UP000000304"/>
    </source>
</evidence>
<name>B4R5L9_DROSI</name>
<keyword evidence="6 9" id="KW-0472">Membrane</keyword>
<feature type="transmembrane region" description="Helical" evidence="9">
    <location>
        <begin position="149"/>
        <end position="170"/>
    </location>
</feature>
<gene>
    <name evidence="11" type="primary">Dsim\GD16191</name>
    <name evidence="11" type="ORF">Dsim_GD16191</name>
</gene>
<dbReference type="OMA" id="XQRPSAE"/>
<reference evidence="11 12" key="1">
    <citation type="journal article" date="2007" name="Nature">
        <title>Evolution of genes and genomes on the Drosophila phylogeny.</title>
        <authorList>
            <consortium name="Drosophila 12 Genomes Consortium"/>
            <person name="Clark A.G."/>
            <person name="Eisen M.B."/>
            <person name="Smith D.R."/>
            <person name="Bergman C.M."/>
            <person name="Oliver B."/>
            <person name="Markow T.A."/>
            <person name="Kaufman T.C."/>
            <person name="Kellis M."/>
            <person name="Gelbart W."/>
            <person name="Iyer V.N."/>
            <person name="Pollard D.A."/>
            <person name="Sackton T.B."/>
            <person name="Larracuente A.M."/>
            <person name="Singh N.D."/>
            <person name="Abad J.P."/>
            <person name="Abt D.N."/>
            <person name="Adryan B."/>
            <person name="Aguade M."/>
            <person name="Akashi H."/>
            <person name="Anderson W.W."/>
            <person name="Aquadro C.F."/>
            <person name="Ardell D.H."/>
            <person name="Arguello R."/>
            <person name="Artieri C.G."/>
            <person name="Barbash D.A."/>
            <person name="Barker D."/>
            <person name="Barsanti P."/>
            <person name="Batterham P."/>
            <person name="Batzoglou S."/>
            <person name="Begun D."/>
            <person name="Bhutkar A."/>
            <person name="Blanco E."/>
            <person name="Bosak S.A."/>
            <person name="Bradley R.K."/>
            <person name="Brand A.D."/>
            <person name="Brent M.R."/>
            <person name="Brooks A.N."/>
            <person name="Brown R.H."/>
            <person name="Butlin R.K."/>
            <person name="Caggese C."/>
            <person name="Calvi B.R."/>
            <person name="Bernardo de Carvalho A."/>
            <person name="Caspi A."/>
            <person name="Castrezana S."/>
            <person name="Celniker S.E."/>
            <person name="Chang J.L."/>
            <person name="Chapple C."/>
            <person name="Chatterji S."/>
            <person name="Chinwalla A."/>
            <person name="Civetta A."/>
            <person name="Clifton S.W."/>
            <person name="Comeron J.M."/>
            <person name="Costello J.C."/>
            <person name="Coyne J.A."/>
            <person name="Daub J."/>
            <person name="David R.G."/>
            <person name="Delcher A.L."/>
            <person name="Delehaunty K."/>
            <person name="Do C.B."/>
            <person name="Ebling H."/>
            <person name="Edwards K."/>
            <person name="Eickbush T."/>
            <person name="Evans J.D."/>
            <person name="Filipski A."/>
            <person name="Findeiss S."/>
            <person name="Freyhult E."/>
            <person name="Fulton L."/>
            <person name="Fulton R."/>
            <person name="Garcia A.C."/>
            <person name="Gardiner A."/>
            <person name="Garfield D.A."/>
            <person name="Garvin B.E."/>
            <person name="Gibson G."/>
            <person name="Gilbert D."/>
            <person name="Gnerre S."/>
            <person name="Godfrey J."/>
            <person name="Good R."/>
            <person name="Gotea V."/>
            <person name="Gravely B."/>
            <person name="Greenberg A.J."/>
            <person name="Griffiths-Jones S."/>
            <person name="Gross S."/>
            <person name="Guigo R."/>
            <person name="Gustafson E.A."/>
            <person name="Haerty W."/>
            <person name="Hahn M.W."/>
            <person name="Halligan D.L."/>
            <person name="Halpern A.L."/>
            <person name="Halter G.M."/>
            <person name="Han M.V."/>
            <person name="Heger A."/>
            <person name="Hillier L."/>
            <person name="Hinrichs A.S."/>
            <person name="Holmes I."/>
            <person name="Hoskins R.A."/>
            <person name="Hubisz M.J."/>
            <person name="Hultmark D."/>
            <person name="Huntley M.A."/>
            <person name="Jaffe D.B."/>
            <person name="Jagadeeshan S."/>
            <person name="Jeck W.R."/>
            <person name="Johnson J."/>
            <person name="Jones C.D."/>
            <person name="Jordan W.C."/>
            <person name="Karpen G.H."/>
            <person name="Kataoka E."/>
            <person name="Keightley P.D."/>
            <person name="Kheradpour P."/>
            <person name="Kirkness E.F."/>
            <person name="Koerich L.B."/>
            <person name="Kristiansen K."/>
            <person name="Kudrna D."/>
            <person name="Kulathinal R.J."/>
            <person name="Kumar S."/>
            <person name="Kwok R."/>
            <person name="Lander E."/>
            <person name="Langley C.H."/>
            <person name="Lapoint R."/>
            <person name="Lazzaro B.P."/>
            <person name="Lee S.J."/>
            <person name="Levesque L."/>
            <person name="Li R."/>
            <person name="Lin C.F."/>
            <person name="Lin M.F."/>
            <person name="Lindblad-Toh K."/>
            <person name="Llopart A."/>
            <person name="Long M."/>
            <person name="Low L."/>
            <person name="Lozovsky E."/>
            <person name="Lu J."/>
            <person name="Luo M."/>
            <person name="Machado C.A."/>
            <person name="Makalowski W."/>
            <person name="Marzo M."/>
            <person name="Matsuda M."/>
            <person name="Matzkin L."/>
            <person name="McAllister B."/>
            <person name="McBride C.S."/>
            <person name="McKernan B."/>
            <person name="McKernan K."/>
            <person name="Mendez-Lago M."/>
            <person name="Minx P."/>
            <person name="Mollenhauer M.U."/>
            <person name="Montooth K."/>
            <person name="Mount S.M."/>
            <person name="Mu X."/>
            <person name="Myers E."/>
            <person name="Negre B."/>
            <person name="Newfeld S."/>
            <person name="Nielsen R."/>
            <person name="Noor M.A."/>
            <person name="O'Grady P."/>
            <person name="Pachter L."/>
            <person name="Papaceit M."/>
            <person name="Parisi M.J."/>
            <person name="Parisi M."/>
            <person name="Parts L."/>
            <person name="Pedersen J.S."/>
            <person name="Pesole G."/>
            <person name="Phillippy A.M."/>
            <person name="Ponting C.P."/>
            <person name="Pop M."/>
            <person name="Porcelli D."/>
            <person name="Powell J.R."/>
            <person name="Prohaska S."/>
            <person name="Pruitt K."/>
            <person name="Puig M."/>
            <person name="Quesneville H."/>
            <person name="Ram K.R."/>
            <person name="Rand D."/>
            <person name="Rasmussen M.D."/>
            <person name="Reed L.K."/>
            <person name="Reenan R."/>
            <person name="Reily A."/>
            <person name="Remington K.A."/>
            <person name="Rieger T.T."/>
            <person name="Ritchie M.G."/>
            <person name="Robin C."/>
            <person name="Rogers Y.H."/>
            <person name="Rohde C."/>
            <person name="Rozas J."/>
            <person name="Rubenfield M.J."/>
            <person name="Ruiz A."/>
            <person name="Russo S."/>
            <person name="Salzberg S.L."/>
            <person name="Sanchez-Gracia A."/>
            <person name="Saranga D.J."/>
            <person name="Sato H."/>
            <person name="Schaeffer S.W."/>
            <person name="Schatz M.C."/>
            <person name="Schlenke T."/>
            <person name="Schwartz R."/>
            <person name="Segarra C."/>
            <person name="Singh R.S."/>
            <person name="Sirot L."/>
            <person name="Sirota M."/>
            <person name="Sisneros N.B."/>
            <person name="Smith C.D."/>
            <person name="Smith T.F."/>
            <person name="Spieth J."/>
            <person name="Stage D.E."/>
            <person name="Stark A."/>
            <person name="Stephan W."/>
            <person name="Strausberg R.L."/>
            <person name="Strempel S."/>
            <person name="Sturgill D."/>
            <person name="Sutton G."/>
            <person name="Sutton G.G."/>
            <person name="Tao W."/>
            <person name="Teichmann S."/>
            <person name="Tobari Y.N."/>
            <person name="Tomimura Y."/>
            <person name="Tsolas J.M."/>
            <person name="Valente V.L."/>
            <person name="Venter E."/>
            <person name="Venter J.C."/>
            <person name="Vicario S."/>
            <person name="Vieira F.G."/>
            <person name="Vilella A.J."/>
            <person name="Villasante A."/>
            <person name="Walenz B."/>
            <person name="Wang J."/>
            <person name="Wasserman M."/>
            <person name="Watts T."/>
            <person name="Wilson D."/>
            <person name="Wilson R.K."/>
            <person name="Wing R.A."/>
            <person name="Wolfner M.F."/>
            <person name="Wong A."/>
            <person name="Wong G.K."/>
            <person name="Wu C.I."/>
            <person name="Wu G."/>
            <person name="Yamamoto D."/>
            <person name="Yang H.P."/>
            <person name="Yang S.P."/>
            <person name="Yorke J.A."/>
            <person name="Yoshida K."/>
            <person name="Zdobnov E."/>
            <person name="Zhang P."/>
            <person name="Zhang Y."/>
            <person name="Zimin A.V."/>
            <person name="Baldwin J."/>
            <person name="Abdouelleil A."/>
            <person name="Abdulkadir J."/>
            <person name="Abebe A."/>
            <person name="Abera B."/>
            <person name="Abreu J."/>
            <person name="Acer S.C."/>
            <person name="Aftuck L."/>
            <person name="Alexander A."/>
            <person name="An P."/>
            <person name="Anderson E."/>
            <person name="Anderson S."/>
            <person name="Arachi H."/>
            <person name="Azer M."/>
            <person name="Bachantsang P."/>
            <person name="Barry A."/>
            <person name="Bayul T."/>
            <person name="Berlin A."/>
            <person name="Bessette D."/>
            <person name="Bloom T."/>
            <person name="Blye J."/>
            <person name="Boguslavskiy L."/>
            <person name="Bonnet C."/>
            <person name="Boukhgalter B."/>
            <person name="Bourzgui I."/>
            <person name="Brown A."/>
            <person name="Cahill P."/>
            <person name="Channer S."/>
            <person name="Cheshatsang Y."/>
            <person name="Chuda L."/>
            <person name="Citroen M."/>
            <person name="Collymore A."/>
            <person name="Cooke P."/>
            <person name="Costello M."/>
            <person name="D'Aco K."/>
            <person name="Daza R."/>
            <person name="De Haan G."/>
            <person name="DeGray S."/>
            <person name="DeMaso C."/>
            <person name="Dhargay N."/>
            <person name="Dooley K."/>
            <person name="Dooley E."/>
            <person name="Doricent M."/>
            <person name="Dorje P."/>
            <person name="Dorjee K."/>
            <person name="Dupes A."/>
            <person name="Elong R."/>
            <person name="Falk J."/>
            <person name="Farina A."/>
            <person name="Faro S."/>
            <person name="Ferguson D."/>
            <person name="Fisher S."/>
            <person name="Foley C.D."/>
            <person name="Franke A."/>
            <person name="Friedrich D."/>
            <person name="Gadbois L."/>
            <person name="Gearin G."/>
            <person name="Gearin C.R."/>
            <person name="Giannoukos G."/>
            <person name="Goode T."/>
            <person name="Graham J."/>
            <person name="Grandbois E."/>
            <person name="Grewal S."/>
            <person name="Gyaltsen K."/>
            <person name="Hafez N."/>
            <person name="Hagos B."/>
            <person name="Hall J."/>
            <person name="Henson C."/>
            <person name="Hollinger A."/>
            <person name="Honan T."/>
            <person name="Huard M.D."/>
            <person name="Hughes L."/>
            <person name="Hurhula B."/>
            <person name="Husby M.E."/>
            <person name="Kamat A."/>
            <person name="Kanga B."/>
            <person name="Kashin S."/>
            <person name="Khazanovich D."/>
            <person name="Kisner P."/>
            <person name="Lance K."/>
            <person name="Lara M."/>
            <person name="Lee W."/>
            <person name="Lennon N."/>
            <person name="Letendre F."/>
            <person name="LeVine R."/>
            <person name="Lipovsky A."/>
            <person name="Liu X."/>
            <person name="Liu J."/>
            <person name="Liu S."/>
            <person name="Lokyitsang T."/>
            <person name="Lokyitsang Y."/>
            <person name="Lubonja R."/>
            <person name="Lui A."/>
            <person name="MacDonald P."/>
            <person name="Magnisalis V."/>
            <person name="Maru K."/>
            <person name="Matthews C."/>
            <person name="McCusker W."/>
            <person name="McDonough S."/>
            <person name="Mehta T."/>
            <person name="Meldrim J."/>
            <person name="Meneus L."/>
            <person name="Mihai O."/>
            <person name="Mihalev A."/>
            <person name="Mihova T."/>
            <person name="Mittelman R."/>
            <person name="Mlenga V."/>
            <person name="Montmayeur A."/>
            <person name="Mulrain L."/>
            <person name="Navidi A."/>
            <person name="Naylor J."/>
            <person name="Negash T."/>
            <person name="Nguyen T."/>
            <person name="Nguyen N."/>
            <person name="Nicol R."/>
            <person name="Norbu C."/>
            <person name="Norbu N."/>
            <person name="Novod N."/>
            <person name="O'Neill B."/>
            <person name="Osman S."/>
            <person name="Markiewicz E."/>
            <person name="Oyono O.L."/>
            <person name="Patti C."/>
            <person name="Phunkhang P."/>
            <person name="Pierre F."/>
            <person name="Priest M."/>
            <person name="Raghuraman S."/>
            <person name="Rege F."/>
            <person name="Reyes R."/>
            <person name="Rise C."/>
            <person name="Rogov P."/>
            <person name="Ross K."/>
            <person name="Ryan E."/>
            <person name="Settipalli S."/>
            <person name="Shea T."/>
            <person name="Sherpa N."/>
            <person name="Shi L."/>
            <person name="Shih D."/>
            <person name="Sparrow T."/>
            <person name="Spaulding J."/>
            <person name="Stalker J."/>
            <person name="Stange-Thomann N."/>
            <person name="Stavropoulos S."/>
            <person name="Stone C."/>
            <person name="Strader C."/>
            <person name="Tesfaye S."/>
            <person name="Thomson T."/>
            <person name="Thoulutsang Y."/>
            <person name="Thoulutsang D."/>
            <person name="Topham K."/>
            <person name="Topping I."/>
            <person name="Tsamla T."/>
            <person name="Vassiliev H."/>
            <person name="Vo A."/>
            <person name="Wangchuk T."/>
            <person name="Wangdi T."/>
            <person name="Weiand M."/>
            <person name="Wilkinson J."/>
            <person name="Wilson A."/>
            <person name="Yadav S."/>
            <person name="Young G."/>
            <person name="Yu Q."/>
            <person name="Zembek L."/>
            <person name="Zhong D."/>
            <person name="Zimmer A."/>
            <person name="Zwirko Z."/>
            <person name="Jaffe D.B."/>
            <person name="Alvarez P."/>
            <person name="Brockman W."/>
            <person name="Butler J."/>
            <person name="Chin C."/>
            <person name="Gnerre S."/>
            <person name="Grabherr M."/>
            <person name="Kleber M."/>
            <person name="Mauceli E."/>
            <person name="MacCallum I."/>
        </authorList>
    </citation>
    <scope>NUCLEOTIDE SEQUENCE [LARGE SCALE GENOMIC DNA]</scope>
    <source>
        <strain evidence="12">white501</strain>
    </source>
</reference>
<dbReference type="GO" id="GO:0030322">
    <property type="term" value="P:stabilization of membrane potential"/>
    <property type="evidence" value="ECO:0007669"/>
    <property type="project" value="TreeGrafter"/>
</dbReference>
<dbReference type="PANTHER" id="PTHR11003:SF325">
    <property type="entry name" value="POTASSIUM CHANNEL DOMAIN-CONTAINING PROTEIN"/>
    <property type="match status" value="1"/>
</dbReference>
<proteinExistence type="predicted"/>
<keyword evidence="12" id="KW-1185">Reference proteome</keyword>
<evidence type="ECO:0000256" key="8">
    <source>
        <dbReference type="SAM" id="MobiDB-lite"/>
    </source>
</evidence>
<dbReference type="InterPro" id="IPR013099">
    <property type="entry name" value="K_chnl_dom"/>
</dbReference>
<dbReference type="InterPro" id="IPR003280">
    <property type="entry name" value="2pore_dom_K_chnl"/>
</dbReference>
<sequence length="462" mass="48474">MAARYGGISPRTQWGRVAALVYALFGIPIVLLYLSAMGEALSAGMRCLFRRQRVKGGPGGGPGGGASGGVGSGAGGSGGGRKTDKNKGQGHYGHQKLHQYGLPPSVYQQQQAQQAQQAQQQQAQQAQQAQQQQVQPGKKSSGNRRGSPSVPISICVCVLLCYVSSGAILFHKLQNWSVLESLYFCFTSLGTIGFGEMAPNGAVALYTASAYILVGMAVVAMCFSLIQTEIVLWLRGFAIYHIIMPTAYELGLFNLAIFPDHFFGPAHTLTQYSSLPRRSHLQAANNSGGGSAFQRNTPIRRSTGIPEHHLEYFVPRSISEFNLSGVGDLALPPPRRYSPNMVGGGGGMGGGMGMNMGGMGMSMGMGMGLPHGLQLGPPQTLLCSAAPTVQQQQQPPPPPAQLQIVTLKPRSEKMVTFEDESKQAVGGGAVGGGAGGSGTPPHCPHGVPTTPRKSPAVGDIFM</sequence>
<evidence type="ECO:0000256" key="7">
    <source>
        <dbReference type="ARBA" id="ARBA00023303"/>
    </source>
</evidence>
<dbReference type="PhylomeDB" id="B4R5L9"/>
<dbReference type="OrthoDB" id="297496at2759"/>
<comment type="subcellular location">
    <subcellularLocation>
        <location evidence="1">Membrane</location>
        <topology evidence="1">Multi-pass membrane protein</topology>
    </subcellularLocation>
</comment>
<evidence type="ECO:0000256" key="2">
    <source>
        <dbReference type="ARBA" id="ARBA00022448"/>
    </source>
</evidence>
<feature type="domain" description="Potassium channel" evidence="10">
    <location>
        <begin position="5"/>
        <end position="42"/>
    </location>
</feature>
<feature type="compositionally biased region" description="Polar residues" evidence="8">
    <location>
        <begin position="134"/>
        <end position="146"/>
    </location>
</feature>
<evidence type="ECO:0000313" key="11">
    <source>
        <dbReference type="EMBL" id="EDX17256.1"/>
    </source>
</evidence>
<evidence type="ECO:0000256" key="9">
    <source>
        <dbReference type="SAM" id="Phobius"/>
    </source>
</evidence>
<dbReference type="GO" id="GO:0005886">
    <property type="term" value="C:plasma membrane"/>
    <property type="evidence" value="ECO:0007669"/>
    <property type="project" value="TreeGrafter"/>
</dbReference>
<dbReference type="GO" id="GO:0022841">
    <property type="term" value="F:potassium ion leak channel activity"/>
    <property type="evidence" value="ECO:0007669"/>
    <property type="project" value="TreeGrafter"/>
</dbReference>
<dbReference type="GO" id="GO:0015271">
    <property type="term" value="F:outward rectifier potassium channel activity"/>
    <property type="evidence" value="ECO:0007669"/>
    <property type="project" value="TreeGrafter"/>
</dbReference>
<dbReference type="SUPFAM" id="SSF81995">
    <property type="entry name" value="beta-sandwich domain of Sec23/24"/>
    <property type="match status" value="1"/>
</dbReference>
<dbReference type="Gene3D" id="1.10.287.70">
    <property type="match status" value="1"/>
</dbReference>
<evidence type="ECO:0000256" key="4">
    <source>
        <dbReference type="ARBA" id="ARBA00022989"/>
    </source>
</evidence>
<keyword evidence="7" id="KW-0407">Ion channel</keyword>
<feature type="compositionally biased region" description="Low complexity" evidence="8">
    <location>
        <begin position="111"/>
        <end position="133"/>
    </location>
</feature>
<dbReference type="STRING" id="7240.B4R5L9"/>
<keyword evidence="5" id="KW-0406">Ion transport</keyword>
<evidence type="ECO:0000259" key="10">
    <source>
        <dbReference type="Pfam" id="PF07885"/>
    </source>
</evidence>
<dbReference type="Pfam" id="PF07885">
    <property type="entry name" value="Ion_trans_2"/>
    <property type="match status" value="2"/>
</dbReference>
<feature type="transmembrane region" description="Helical" evidence="9">
    <location>
        <begin position="238"/>
        <end position="258"/>
    </location>
</feature>
<evidence type="ECO:0000256" key="6">
    <source>
        <dbReference type="ARBA" id="ARBA00023136"/>
    </source>
</evidence>
<dbReference type="EMBL" id="CM000366">
    <property type="protein sequence ID" value="EDX17256.1"/>
    <property type="molecule type" value="Genomic_DNA"/>
</dbReference>
<dbReference type="PANTHER" id="PTHR11003">
    <property type="entry name" value="POTASSIUM CHANNEL, SUBFAMILY K"/>
    <property type="match status" value="1"/>
</dbReference>
<protein>
    <submittedName>
        <fullName evidence="11">GD16191</fullName>
    </submittedName>
</protein>